<dbReference type="Proteomes" id="UP000290657">
    <property type="component" value="Unassembled WGS sequence"/>
</dbReference>
<dbReference type="OrthoDB" id="5471138at2"/>
<dbReference type="GO" id="GO:0016740">
    <property type="term" value="F:transferase activity"/>
    <property type="evidence" value="ECO:0007669"/>
    <property type="project" value="UniProtKB-KW"/>
</dbReference>
<protein>
    <submittedName>
        <fullName evidence="2">Sulfurtransferase</fullName>
    </submittedName>
</protein>
<dbReference type="PROSITE" id="PS50206">
    <property type="entry name" value="RHODANESE_3"/>
    <property type="match status" value="1"/>
</dbReference>
<feature type="domain" description="Rhodanese" evidence="1">
    <location>
        <begin position="16"/>
        <end position="117"/>
    </location>
</feature>
<dbReference type="AlphaFoldDB" id="A0A4Q0XMM9"/>
<comment type="caution">
    <text evidence="2">The sequence shown here is derived from an EMBL/GenBank/DDBJ whole genome shotgun (WGS) entry which is preliminary data.</text>
</comment>
<evidence type="ECO:0000313" key="2">
    <source>
        <dbReference type="EMBL" id="RXJ53785.1"/>
    </source>
</evidence>
<evidence type="ECO:0000313" key="3">
    <source>
        <dbReference type="Proteomes" id="UP000290657"/>
    </source>
</evidence>
<sequence>MAFELKEISPISLEKSVDDYVLVDIRRASEWQLTGIVENSHLLTFFDEYGRYDLQQWLEAFEALVPSKATPFVLICAHANRTLDVGLFLVNKLKYENAYHLKGGIINWLQEGKSVVAV</sequence>
<dbReference type="Pfam" id="PF00581">
    <property type="entry name" value="Rhodanese"/>
    <property type="match status" value="1"/>
</dbReference>
<organism evidence="2 3">
    <name type="scientific">Candidatus Marinarcus aquaticus</name>
    <dbReference type="NCBI Taxonomy" id="2044504"/>
    <lineage>
        <taxon>Bacteria</taxon>
        <taxon>Pseudomonadati</taxon>
        <taxon>Campylobacterota</taxon>
        <taxon>Epsilonproteobacteria</taxon>
        <taxon>Campylobacterales</taxon>
        <taxon>Arcobacteraceae</taxon>
        <taxon>Candidatus Marinarcus</taxon>
    </lineage>
</organism>
<dbReference type="CDD" id="cd00158">
    <property type="entry name" value="RHOD"/>
    <property type="match status" value="1"/>
</dbReference>
<dbReference type="InterPro" id="IPR036873">
    <property type="entry name" value="Rhodanese-like_dom_sf"/>
</dbReference>
<dbReference type="Gene3D" id="3.40.250.10">
    <property type="entry name" value="Rhodanese-like domain"/>
    <property type="match status" value="1"/>
</dbReference>
<name>A0A4Q0XMM9_9BACT</name>
<dbReference type="RefSeq" id="WP_128997212.1">
    <property type="nucleotide sequence ID" value="NZ_PDKN01000012.1"/>
</dbReference>
<gene>
    <name evidence="2" type="ORF">CRV04_12580</name>
</gene>
<dbReference type="EMBL" id="PDKN01000012">
    <property type="protein sequence ID" value="RXJ53785.1"/>
    <property type="molecule type" value="Genomic_DNA"/>
</dbReference>
<evidence type="ECO:0000259" key="1">
    <source>
        <dbReference type="PROSITE" id="PS50206"/>
    </source>
</evidence>
<keyword evidence="3" id="KW-1185">Reference proteome</keyword>
<dbReference type="InterPro" id="IPR001763">
    <property type="entry name" value="Rhodanese-like_dom"/>
</dbReference>
<reference evidence="2 3" key="1">
    <citation type="submission" date="2017-10" db="EMBL/GenBank/DDBJ databases">
        <title>Genomics of the genus Arcobacter.</title>
        <authorList>
            <person name="Perez-Cataluna A."/>
            <person name="Figueras M.J."/>
        </authorList>
    </citation>
    <scope>NUCLEOTIDE SEQUENCE [LARGE SCALE GENOMIC DNA]</scope>
    <source>
        <strain evidence="2 3">CECT 8987</strain>
    </source>
</reference>
<keyword evidence="2" id="KW-0808">Transferase</keyword>
<dbReference type="SUPFAM" id="SSF52821">
    <property type="entry name" value="Rhodanese/Cell cycle control phosphatase"/>
    <property type="match status" value="1"/>
</dbReference>
<proteinExistence type="predicted"/>
<accession>A0A4Q0XMM9</accession>